<organism evidence="6 7">
    <name type="scientific">Phenylobacterium terrae</name>
    <dbReference type="NCBI Taxonomy" id="2665495"/>
    <lineage>
        <taxon>Bacteria</taxon>
        <taxon>Pseudomonadati</taxon>
        <taxon>Pseudomonadota</taxon>
        <taxon>Alphaproteobacteria</taxon>
        <taxon>Caulobacterales</taxon>
        <taxon>Caulobacteraceae</taxon>
        <taxon>Phenylobacterium</taxon>
    </lineage>
</organism>
<name>A0ABW4N779_9CAUL</name>
<evidence type="ECO:0000259" key="5">
    <source>
        <dbReference type="Pfam" id="PF04586"/>
    </source>
</evidence>
<dbReference type="Proteomes" id="UP001597237">
    <property type="component" value="Unassembled WGS sequence"/>
</dbReference>
<feature type="domain" description="Prohead serine protease" evidence="5">
    <location>
        <begin position="25"/>
        <end position="180"/>
    </location>
</feature>
<evidence type="ECO:0000256" key="2">
    <source>
        <dbReference type="ARBA" id="ARBA00022670"/>
    </source>
</evidence>
<dbReference type="Pfam" id="PF04586">
    <property type="entry name" value="Peptidase_S78"/>
    <property type="match status" value="1"/>
</dbReference>
<protein>
    <submittedName>
        <fullName evidence="6">HK97 family phage prohead protease</fullName>
    </submittedName>
</protein>
<feature type="region of interest" description="Disordered" evidence="4">
    <location>
        <begin position="174"/>
        <end position="197"/>
    </location>
</feature>
<evidence type="ECO:0000256" key="4">
    <source>
        <dbReference type="SAM" id="MobiDB-lite"/>
    </source>
</evidence>
<sequence>MNKRVAPEGAEFRLSTNLKINHKPEVRADGQEAVKPLIEGYIAVFNSASVDLGWIEQIAPGAFKRALEENLIHFFWQHDSTQILGSNIAKESGVLTLEEDDTGLRFTLEPSRLTKAQFDAVREGELQCSFGFFVKRDSWVFADEEGEHDRRTILEADIFEGSLVTYPAYPETSAGVRSREEARAAHQPTPEVEETPEEVVAADNSAARALRAEYLMRLLKD</sequence>
<comment type="caution">
    <text evidence="6">The sequence shown here is derived from an EMBL/GenBank/DDBJ whole genome shotgun (WGS) entry which is preliminary data.</text>
</comment>
<keyword evidence="7" id="KW-1185">Reference proteome</keyword>
<dbReference type="GO" id="GO:0006508">
    <property type="term" value="P:proteolysis"/>
    <property type="evidence" value="ECO:0007669"/>
    <property type="project" value="UniProtKB-KW"/>
</dbReference>
<reference evidence="7" key="1">
    <citation type="journal article" date="2019" name="Int. J. Syst. Evol. Microbiol.">
        <title>The Global Catalogue of Microorganisms (GCM) 10K type strain sequencing project: providing services to taxonomists for standard genome sequencing and annotation.</title>
        <authorList>
            <consortium name="The Broad Institute Genomics Platform"/>
            <consortium name="The Broad Institute Genome Sequencing Center for Infectious Disease"/>
            <person name="Wu L."/>
            <person name="Ma J."/>
        </authorList>
    </citation>
    <scope>NUCLEOTIDE SEQUENCE [LARGE SCALE GENOMIC DNA]</scope>
    <source>
        <strain evidence="7">DFY28</strain>
    </source>
</reference>
<dbReference type="GO" id="GO:0008233">
    <property type="term" value="F:peptidase activity"/>
    <property type="evidence" value="ECO:0007669"/>
    <property type="project" value="UniProtKB-KW"/>
</dbReference>
<keyword evidence="2 6" id="KW-0645">Protease</keyword>
<dbReference type="NCBIfam" id="TIGR01543">
    <property type="entry name" value="proheadase_HK97"/>
    <property type="match status" value="1"/>
</dbReference>
<keyword evidence="1" id="KW-1188">Viral release from host cell</keyword>
<dbReference type="RefSeq" id="WP_377283368.1">
    <property type="nucleotide sequence ID" value="NZ_JBHRSI010000009.1"/>
</dbReference>
<evidence type="ECO:0000256" key="3">
    <source>
        <dbReference type="ARBA" id="ARBA00022801"/>
    </source>
</evidence>
<dbReference type="InterPro" id="IPR006433">
    <property type="entry name" value="Prohead_protease"/>
</dbReference>
<evidence type="ECO:0000256" key="1">
    <source>
        <dbReference type="ARBA" id="ARBA00022612"/>
    </source>
</evidence>
<keyword evidence="3" id="KW-0378">Hydrolase</keyword>
<evidence type="ECO:0000313" key="7">
    <source>
        <dbReference type="Proteomes" id="UP001597237"/>
    </source>
</evidence>
<dbReference type="InterPro" id="IPR054613">
    <property type="entry name" value="Peptidase_S78_dom"/>
</dbReference>
<evidence type="ECO:0000313" key="6">
    <source>
        <dbReference type="EMBL" id="MFD1785789.1"/>
    </source>
</evidence>
<accession>A0ABW4N779</accession>
<proteinExistence type="predicted"/>
<dbReference type="EMBL" id="JBHUEY010000012">
    <property type="protein sequence ID" value="MFD1785789.1"/>
    <property type="molecule type" value="Genomic_DNA"/>
</dbReference>
<gene>
    <name evidence="6" type="ORF">ACFSC0_20520</name>
</gene>